<reference evidence="2 3" key="1">
    <citation type="submission" date="2019-03" db="EMBL/GenBank/DDBJ databases">
        <title>Genomic Encyclopedia of Type Strains, Phase IV (KMG-IV): sequencing the most valuable type-strain genomes for metagenomic binning, comparative biology and taxonomic classification.</title>
        <authorList>
            <person name="Goeker M."/>
        </authorList>
    </citation>
    <scope>NUCLEOTIDE SEQUENCE [LARGE SCALE GENOMIC DNA]</scope>
    <source>
        <strain evidence="2 3">DSM 45361</strain>
    </source>
</reference>
<gene>
    <name evidence="2" type="ORF">EV186_101389</name>
</gene>
<proteinExistence type="predicted"/>
<sequence>MDHEWARGFVADWVSRWNEHDLEGLLAHFTEDVVFTSPVAAAVLGTDGFVRGKAALREYWTKGLAAIPDLRFEVVGHYVGVDHLVIHYRNQKGNLVCEVLRFDGDLVAEGHGTYADADNPAGAR</sequence>
<dbReference type="RefSeq" id="WP_133847339.1">
    <property type="nucleotide sequence ID" value="NZ_SNXZ01000001.1"/>
</dbReference>
<accession>A0A4R6SKI8</accession>
<name>A0A4R6SKI8_LABRH</name>
<comment type="caution">
    <text evidence="2">The sequence shown here is derived from an EMBL/GenBank/DDBJ whole genome shotgun (WGS) entry which is preliminary data.</text>
</comment>
<dbReference type="Proteomes" id="UP000295444">
    <property type="component" value="Unassembled WGS sequence"/>
</dbReference>
<dbReference type="SUPFAM" id="SSF54427">
    <property type="entry name" value="NTF2-like"/>
    <property type="match status" value="1"/>
</dbReference>
<dbReference type="OrthoDB" id="333383at2"/>
<organism evidence="2 3">
    <name type="scientific">Labedaea rhizosphaerae</name>
    <dbReference type="NCBI Taxonomy" id="598644"/>
    <lineage>
        <taxon>Bacteria</taxon>
        <taxon>Bacillati</taxon>
        <taxon>Actinomycetota</taxon>
        <taxon>Actinomycetes</taxon>
        <taxon>Pseudonocardiales</taxon>
        <taxon>Pseudonocardiaceae</taxon>
        <taxon>Labedaea</taxon>
    </lineage>
</organism>
<protein>
    <submittedName>
        <fullName evidence="2">SnoaL-like protein</fullName>
    </submittedName>
</protein>
<evidence type="ECO:0000313" key="3">
    <source>
        <dbReference type="Proteomes" id="UP000295444"/>
    </source>
</evidence>
<evidence type="ECO:0000259" key="1">
    <source>
        <dbReference type="Pfam" id="PF12680"/>
    </source>
</evidence>
<dbReference type="Pfam" id="PF12680">
    <property type="entry name" value="SnoaL_2"/>
    <property type="match status" value="1"/>
</dbReference>
<dbReference type="Gene3D" id="3.10.450.50">
    <property type="match status" value="1"/>
</dbReference>
<dbReference type="EMBL" id="SNXZ01000001">
    <property type="protein sequence ID" value="TDQ04437.1"/>
    <property type="molecule type" value="Genomic_DNA"/>
</dbReference>
<dbReference type="AlphaFoldDB" id="A0A4R6SKI8"/>
<dbReference type="InterPro" id="IPR032710">
    <property type="entry name" value="NTF2-like_dom_sf"/>
</dbReference>
<keyword evidence="3" id="KW-1185">Reference proteome</keyword>
<feature type="domain" description="SnoaL-like" evidence="1">
    <location>
        <begin position="10"/>
        <end position="107"/>
    </location>
</feature>
<evidence type="ECO:0000313" key="2">
    <source>
        <dbReference type="EMBL" id="TDQ04437.1"/>
    </source>
</evidence>
<dbReference type="InterPro" id="IPR037401">
    <property type="entry name" value="SnoaL-like"/>
</dbReference>